<feature type="compositionally biased region" description="Basic residues" evidence="1">
    <location>
        <begin position="62"/>
        <end position="72"/>
    </location>
</feature>
<reference evidence="3" key="1">
    <citation type="submission" date="2017-04" db="EMBL/GenBank/DDBJ databases">
        <title>Plasmodium gonderi genome.</title>
        <authorList>
            <person name="Arisue N."/>
            <person name="Honma H."/>
            <person name="Kawai S."/>
            <person name="Tougan T."/>
            <person name="Tanabe K."/>
            <person name="Horii T."/>
        </authorList>
    </citation>
    <scope>NUCLEOTIDE SEQUENCE [LARGE SCALE GENOMIC DNA]</scope>
    <source>
        <strain evidence="3">ATCC 30045</strain>
    </source>
</reference>
<comment type="caution">
    <text evidence="2">The sequence shown here is derived from an EMBL/GenBank/DDBJ whole genome shotgun (WGS) entry which is preliminary data.</text>
</comment>
<evidence type="ECO:0000256" key="1">
    <source>
        <dbReference type="SAM" id="MobiDB-lite"/>
    </source>
</evidence>
<dbReference type="AlphaFoldDB" id="A0A1Y1JDS4"/>
<evidence type="ECO:0000313" key="2">
    <source>
        <dbReference type="EMBL" id="GAW78902.1"/>
    </source>
</evidence>
<organism evidence="2 3">
    <name type="scientific">Plasmodium gonderi</name>
    <dbReference type="NCBI Taxonomy" id="77519"/>
    <lineage>
        <taxon>Eukaryota</taxon>
        <taxon>Sar</taxon>
        <taxon>Alveolata</taxon>
        <taxon>Apicomplexa</taxon>
        <taxon>Aconoidasida</taxon>
        <taxon>Haemosporida</taxon>
        <taxon>Plasmodiidae</taxon>
        <taxon>Plasmodium</taxon>
        <taxon>Plasmodium (Plasmodium)</taxon>
    </lineage>
</organism>
<protein>
    <submittedName>
        <fullName evidence="2">Uncharacterized protein</fullName>
    </submittedName>
</protein>
<dbReference type="GeneID" id="39745596"/>
<name>A0A1Y1JDS4_PLAGO</name>
<proteinExistence type="predicted"/>
<dbReference type="RefSeq" id="XP_028541491.1">
    <property type="nucleotide sequence ID" value="XM_028685690.1"/>
</dbReference>
<feature type="region of interest" description="Disordered" evidence="1">
    <location>
        <begin position="57"/>
        <end position="80"/>
    </location>
</feature>
<gene>
    <name evidence="2" type="ORF">PGO_010460</name>
</gene>
<accession>A0A1Y1JDS4</accession>
<sequence length="112" mass="13510">MSTKSNDDIQIQDDITQVKKKKKKKKKKIIINVRKKVLRKEEKISEIIINSNSFSEDLTASQKRKSVSRRNGVRRETNQKEYFKDSNKVRFFDRDYDIDKVTFEKKRKIRVK</sequence>
<dbReference type="EMBL" id="BDQF01000001">
    <property type="protein sequence ID" value="GAW78902.1"/>
    <property type="molecule type" value="Genomic_DNA"/>
</dbReference>
<evidence type="ECO:0000313" key="3">
    <source>
        <dbReference type="Proteomes" id="UP000195521"/>
    </source>
</evidence>
<dbReference type="Proteomes" id="UP000195521">
    <property type="component" value="Unassembled WGS sequence"/>
</dbReference>
<keyword evidence="3" id="KW-1185">Reference proteome</keyword>